<dbReference type="InterPro" id="IPR027417">
    <property type="entry name" value="P-loop_NTPase"/>
</dbReference>
<evidence type="ECO:0000259" key="8">
    <source>
        <dbReference type="Pfam" id="PF02706"/>
    </source>
</evidence>
<gene>
    <name evidence="9" type="ORF">HDF17_003127</name>
</gene>
<evidence type="ECO:0000256" key="7">
    <source>
        <dbReference type="SAM" id="Phobius"/>
    </source>
</evidence>
<keyword evidence="5 7" id="KW-0472">Membrane</keyword>
<dbReference type="GO" id="GO:0004713">
    <property type="term" value="F:protein tyrosine kinase activity"/>
    <property type="evidence" value="ECO:0007669"/>
    <property type="project" value="TreeGrafter"/>
</dbReference>
<dbReference type="GO" id="GO:0005886">
    <property type="term" value="C:plasma membrane"/>
    <property type="evidence" value="ECO:0007669"/>
    <property type="project" value="UniProtKB-SubCell"/>
</dbReference>
<protein>
    <submittedName>
        <fullName evidence="9">Uncharacterized protein involved in exopolysaccharide biosynthesis</fullName>
    </submittedName>
</protein>
<proteinExistence type="predicted"/>
<dbReference type="PANTHER" id="PTHR32309">
    <property type="entry name" value="TYROSINE-PROTEIN KINASE"/>
    <property type="match status" value="1"/>
</dbReference>
<organism evidence="9 10">
    <name type="scientific">Granulicella arctica</name>
    <dbReference type="NCBI Taxonomy" id="940613"/>
    <lineage>
        <taxon>Bacteria</taxon>
        <taxon>Pseudomonadati</taxon>
        <taxon>Acidobacteriota</taxon>
        <taxon>Terriglobia</taxon>
        <taxon>Terriglobales</taxon>
        <taxon>Acidobacteriaceae</taxon>
        <taxon>Granulicella</taxon>
    </lineage>
</organism>
<dbReference type="Pfam" id="PF02706">
    <property type="entry name" value="Wzz"/>
    <property type="match status" value="1"/>
</dbReference>
<feature type="coiled-coil region" evidence="6">
    <location>
        <begin position="384"/>
        <end position="411"/>
    </location>
</feature>
<feature type="domain" description="Polysaccharide chain length determinant N-terminal" evidence="8">
    <location>
        <begin position="3"/>
        <end position="91"/>
    </location>
</feature>
<dbReference type="Gene3D" id="3.40.50.300">
    <property type="entry name" value="P-loop containing nucleotide triphosphate hydrolases"/>
    <property type="match status" value="1"/>
</dbReference>
<evidence type="ECO:0000256" key="1">
    <source>
        <dbReference type="ARBA" id="ARBA00004651"/>
    </source>
</evidence>
<keyword evidence="2" id="KW-1003">Cell membrane</keyword>
<reference evidence="9 10" key="1">
    <citation type="submission" date="2020-07" db="EMBL/GenBank/DDBJ databases">
        <title>Genomic Encyclopedia of Type Strains, Phase IV (KMG-V): Genome sequencing to study the core and pangenomes of soil and plant-associated prokaryotes.</title>
        <authorList>
            <person name="Whitman W."/>
        </authorList>
    </citation>
    <scope>NUCLEOTIDE SEQUENCE [LARGE SCALE GENOMIC DNA]</scope>
    <source>
        <strain evidence="9 10">X4EP2</strain>
    </source>
</reference>
<evidence type="ECO:0000256" key="3">
    <source>
        <dbReference type="ARBA" id="ARBA00022692"/>
    </source>
</evidence>
<feature type="transmembrane region" description="Helical" evidence="7">
    <location>
        <begin position="17"/>
        <end position="34"/>
    </location>
</feature>
<evidence type="ECO:0000256" key="2">
    <source>
        <dbReference type="ARBA" id="ARBA00022475"/>
    </source>
</evidence>
<sequence>MVTLHDLQNTIFRSKRALMIFWVVATLAIVVYYTQTARKYESKARILVSLGSESEGTAEYLNNRNMQVLQREQQIHNEQQILLSEHVLLTTSKWMLGEPTPGEPAPPMDAEVLEARRFLTGEAPEPTLLLRTLKLMSKRLAAVIKAMPFGHKETQIPESTILATTLSKSLDAKTIFNSDALDVSFRYRDPRVAQTVLKLVLTAYIDHHIAVFQSAGESDLLKSELNRSLNQYQKRLDEMANFMTTHHVFAEDSQINSFIQQKQQINQALSDATADSQASSARIGMFTWFNNSLKQYETYSTVESHSKLHDELESKLNEAQVQEQQILNGHPTQSRVYQDQAAVLRRIRQLLVSEPAQIVDQREDRRSGASELVEQQLISSNAAQKSAQARMEQLKHELSNVNEAINDYVRNLPGYNMIKLNLDFSKEQSEQMGQAYLNSRLRILSAQSEITDISVIDAPSWEPEPKSPNKSMVLLLAIALLFTGSIAIILVSVGLDQTMSDRRTTEAALGLPVAAVLPMATSENGDAAILLGPKTENEFARIYMSVRDLKIPGVVILLAGSNGGEDLSLVSYELARFFDRYAPSRVALLDCTLQPVEHRSEKSPGPTSLFLPDQAEFSGQQEKIATGVAPTVSSSELQLALLAWRNEFSYIVVASNVAKDIYRLIDILPSVSAAYLVVEAGRTRRATAISTLDLLRSSGVHTVQLILNKNVHSSSQAD</sequence>
<evidence type="ECO:0000256" key="6">
    <source>
        <dbReference type="SAM" id="Coils"/>
    </source>
</evidence>
<accession>A0A7Y9PJ53</accession>
<dbReference type="InterPro" id="IPR003856">
    <property type="entry name" value="LPS_length_determ_N"/>
</dbReference>
<comment type="subcellular location">
    <subcellularLocation>
        <location evidence="1">Cell membrane</location>
        <topology evidence="1">Multi-pass membrane protein</topology>
    </subcellularLocation>
</comment>
<keyword evidence="3 7" id="KW-0812">Transmembrane</keyword>
<keyword evidence="6" id="KW-0175">Coiled coil</keyword>
<name>A0A7Y9PJ53_9BACT</name>
<dbReference type="InterPro" id="IPR050445">
    <property type="entry name" value="Bact_polysacc_biosynth/exp"/>
</dbReference>
<dbReference type="PANTHER" id="PTHR32309:SF13">
    <property type="entry name" value="FERRIC ENTEROBACTIN TRANSPORT PROTEIN FEPE"/>
    <property type="match status" value="1"/>
</dbReference>
<evidence type="ECO:0000256" key="5">
    <source>
        <dbReference type="ARBA" id="ARBA00023136"/>
    </source>
</evidence>
<comment type="caution">
    <text evidence="9">The sequence shown here is derived from an EMBL/GenBank/DDBJ whole genome shotgun (WGS) entry which is preliminary data.</text>
</comment>
<evidence type="ECO:0000313" key="10">
    <source>
        <dbReference type="Proteomes" id="UP000589520"/>
    </source>
</evidence>
<keyword evidence="4 7" id="KW-1133">Transmembrane helix</keyword>
<dbReference type="RefSeq" id="WP_179492479.1">
    <property type="nucleotide sequence ID" value="NZ_JACCCW010000002.1"/>
</dbReference>
<evidence type="ECO:0000313" key="9">
    <source>
        <dbReference type="EMBL" id="NYF80807.1"/>
    </source>
</evidence>
<dbReference type="EMBL" id="JACCCW010000002">
    <property type="protein sequence ID" value="NYF80807.1"/>
    <property type="molecule type" value="Genomic_DNA"/>
</dbReference>
<dbReference type="Proteomes" id="UP000589520">
    <property type="component" value="Unassembled WGS sequence"/>
</dbReference>
<dbReference type="AlphaFoldDB" id="A0A7Y9PJ53"/>
<feature type="transmembrane region" description="Helical" evidence="7">
    <location>
        <begin position="472"/>
        <end position="495"/>
    </location>
</feature>
<keyword evidence="10" id="KW-1185">Reference proteome</keyword>
<evidence type="ECO:0000256" key="4">
    <source>
        <dbReference type="ARBA" id="ARBA00022989"/>
    </source>
</evidence>